<dbReference type="CDD" id="cd18793">
    <property type="entry name" value="SF2_C_SNF"/>
    <property type="match status" value="1"/>
</dbReference>
<reference evidence="9" key="2">
    <citation type="journal article" date="2023" name="Science">
        <title>Genomic signatures of disease resistance in endangered staghorn corals.</title>
        <authorList>
            <person name="Vollmer S.V."/>
            <person name="Selwyn J.D."/>
            <person name="Despard B.A."/>
            <person name="Roesel C.L."/>
        </authorList>
    </citation>
    <scope>NUCLEOTIDE SEQUENCE</scope>
    <source>
        <strain evidence="9">K2</strain>
    </source>
</reference>
<evidence type="ECO:0000259" key="8">
    <source>
        <dbReference type="PROSITE" id="PS51194"/>
    </source>
</evidence>
<dbReference type="InterPro" id="IPR052583">
    <property type="entry name" value="ATP-helicase/E3_Ub-Ligase"/>
</dbReference>
<accession>A0AAD9PYN0</accession>
<dbReference type="PROSITE" id="PS51194">
    <property type="entry name" value="HELICASE_CTER"/>
    <property type="match status" value="1"/>
</dbReference>
<dbReference type="GO" id="GO:0016787">
    <property type="term" value="F:hydrolase activity"/>
    <property type="evidence" value="ECO:0007669"/>
    <property type="project" value="UniProtKB-KW"/>
</dbReference>
<dbReference type="Pfam" id="PF21325">
    <property type="entry name" value="SHPRH_helical-1st"/>
    <property type="match status" value="1"/>
</dbReference>
<dbReference type="InterPro" id="IPR017907">
    <property type="entry name" value="Znf_RING_CS"/>
</dbReference>
<protein>
    <submittedName>
        <fullName evidence="9">E3 ubiquitin-protein ligase SHPRH</fullName>
    </submittedName>
</protein>
<evidence type="ECO:0000256" key="2">
    <source>
        <dbReference type="ARBA" id="ARBA00022771"/>
    </source>
</evidence>
<evidence type="ECO:0000256" key="5">
    <source>
        <dbReference type="PROSITE-ProRule" id="PRU00175"/>
    </source>
</evidence>
<proteinExistence type="predicted"/>
<dbReference type="PROSITE" id="PS50089">
    <property type="entry name" value="ZF_RING_2"/>
    <property type="match status" value="1"/>
</dbReference>
<evidence type="ECO:0000259" key="7">
    <source>
        <dbReference type="PROSITE" id="PS50089"/>
    </source>
</evidence>
<dbReference type="SUPFAM" id="SSF57903">
    <property type="entry name" value="FYVE/PHD zinc finger"/>
    <property type="match status" value="1"/>
</dbReference>
<dbReference type="Gene3D" id="3.40.50.10810">
    <property type="entry name" value="Tandem AAA-ATPase domain"/>
    <property type="match status" value="2"/>
</dbReference>
<evidence type="ECO:0000256" key="1">
    <source>
        <dbReference type="ARBA" id="ARBA00022723"/>
    </source>
</evidence>
<gene>
    <name evidence="9" type="ORF">P5673_027688</name>
</gene>
<feature type="region of interest" description="Disordered" evidence="6">
    <location>
        <begin position="18"/>
        <end position="40"/>
    </location>
</feature>
<evidence type="ECO:0000313" key="9">
    <source>
        <dbReference type="EMBL" id="KAK2551498.1"/>
    </source>
</evidence>
<evidence type="ECO:0000313" key="10">
    <source>
        <dbReference type="Proteomes" id="UP001249851"/>
    </source>
</evidence>
<dbReference type="GO" id="GO:0061630">
    <property type="term" value="F:ubiquitin protein ligase activity"/>
    <property type="evidence" value="ECO:0007669"/>
    <property type="project" value="TreeGrafter"/>
</dbReference>
<dbReference type="InterPro" id="IPR038718">
    <property type="entry name" value="SNF2-like_sf"/>
</dbReference>
<keyword evidence="10" id="KW-1185">Reference proteome</keyword>
<dbReference type="SUPFAM" id="SSF57850">
    <property type="entry name" value="RING/U-box"/>
    <property type="match status" value="1"/>
</dbReference>
<keyword evidence="1" id="KW-0479">Metal-binding</keyword>
<dbReference type="GO" id="GO:0008270">
    <property type="term" value="F:zinc ion binding"/>
    <property type="evidence" value="ECO:0007669"/>
    <property type="project" value="UniProtKB-KW"/>
</dbReference>
<dbReference type="InterPro" id="IPR049730">
    <property type="entry name" value="SNF2/RAD54-like_C"/>
</dbReference>
<keyword evidence="2 5" id="KW-0863">Zinc-finger</keyword>
<feature type="compositionally biased region" description="Basic and acidic residues" evidence="6">
    <location>
        <begin position="31"/>
        <end position="40"/>
    </location>
</feature>
<dbReference type="InterPro" id="IPR001841">
    <property type="entry name" value="Znf_RING"/>
</dbReference>
<dbReference type="InterPro" id="IPR048695">
    <property type="entry name" value="SHPRH_helical_2nd"/>
</dbReference>
<dbReference type="InterPro" id="IPR000330">
    <property type="entry name" value="SNF2_N"/>
</dbReference>
<keyword evidence="4" id="KW-0862">Zinc</keyword>
<reference evidence="9" key="1">
    <citation type="journal article" date="2023" name="G3 (Bethesda)">
        <title>Whole genome assembly and annotation of the endangered Caribbean coral Acropora cervicornis.</title>
        <authorList>
            <person name="Selwyn J.D."/>
            <person name="Vollmer S.V."/>
        </authorList>
    </citation>
    <scope>NUCLEOTIDE SEQUENCE</scope>
    <source>
        <strain evidence="9">K2</strain>
    </source>
</reference>
<dbReference type="InterPro" id="IPR019786">
    <property type="entry name" value="Zinc_finger_PHD-type_CS"/>
</dbReference>
<dbReference type="InterPro" id="IPR001650">
    <property type="entry name" value="Helicase_C-like"/>
</dbReference>
<dbReference type="InterPro" id="IPR011011">
    <property type="entry name" value="Znf_FYVE_PHD"/>
</dbReference>
<dbReference type="SUPFAM" id="SSF52540">
    <property type="entry name" value="P-loop containing nucleoside triphosphate hydrolases"/>
    <property type="match status" value="3"/>
</dbReference>
<evidence type="ECO:0000256" key="4">
    <source>
        <dbReference type="ARBA" id="ARBA00022833"/>
    </source>
</evidence>
<dbReference type="EMBL" id="JARQWQ010000097">
    <property type="protein sequence ID" value="KAK2551498.1"/>
    <property type="molecule type" value="Genomic_DNA"/>
</dbReference>
<sequence length="1712" mass="192322">MLYDVSCELDLGGKGINSNVSKMSSRKRKQKFPEKKSEEKRAKMTWSMTDFAKSVTDESRIQQFILPPLQQEKATTRGRRVESTTSTGVPANLELKLENTYSKLNICQLGCFSICLCTSREQEDEMRMNGTNVSSAHLVSEWNFDHRNYVIVRLAFETPILSATSPEIRDCCDQGSTSQDEVDILKQVSFKATVPNVKHDQIEAIVYLQDKGVISLVLKPEQGILKDNWEVVVCLNKSGLCTLSFASVEPTSRKIDKMMKILMSWFYDSLVDTDLIEDIERSLTADKGFNWLFDSIKAVQKKASSAAANTNKQYSVNDRKNEDIVVPDVQHPDLKPVLRGYQRKAVEWMLRREYGCCLGEHIADDNFIHPLWREIRTLDGKLVYFNPHTGRVTKKCFPPPLLPLGGILADEMGLGKTVEVIACILCHPKPTSESKLPVDAESGTALQKLSNPQTVIAEGLLSSSKMRLLKPTTAQIDPSRHQALSNSSTMNLEHKSESACHGTTVHSSLVSESVNANKALEHKLLESNGSSKLTECVASSKKKNCVATHSDMKFLNHDQNSDVKECLNVEFTSPCESQIRQNLHAPQVKLGQCCDVSDQQGSNAASSVCLDNENFEMFNKEKDGAPLPHAVISSCESLESSRDVFQCHSYDKGRLQSEVMITEHSHNPNTNHTKDTIPSKNNQDFADDSSLSSGLALKKTAPIKCQCVCGVTSANFSDKLLNCCKCQAVFHARCLTYECPKEFICPPCALRQPAVPSGATLIISPAPIAQQWIDEIIRHTQPSSLKLLVYKGVTSGFILPEVLADHDVILTTYTTLRSDFYHIGQGKLMICLDEAQMVESTTAKAAEVALHLQSVHRWCVTGTPIQRDLADIYGLLLFLGVDPYCNQIWWKTLLYEPYRQGKTQHLCNLLAKILWRSTKKDVIHELQLPDQDERVKWLTFSPVEQHFYRRQHEECARFAMRLLSHWKKTDTMLSTIDKHTVNQLLNPLLRLRQACCHPQAVRGSHLSVQRSTLTMDKLLETLISKAKLECEEAHRQLLFAFNGLAGIHLLKEEWADGVNMYRDAMRSWIEHEAIFRTDALQKLHTLYNLSDILSHHQEQCSRTLRDDKLIDEVKELKSDYAIRVNAQVTSAQENLKTVKSSTAELMKKVDFHSPWWMEVLHYASSKGLGEDLCHRIKDELSTTDMGSFGRFVDLHGLQYLLLSKLDLIESTHQNLLVGLDKLTVMPSTQMVQATAACCLRPADNSQADRCAFCEVDDIFTEYESRIFGHQGMRGVDKDQDLQADESLDWHRHGNTGGLRAESELEKVLKVIHNFIKANKISPTAQQDGRNHLSLIEGLRKEFKFLRALWFALRERVSCLDELDMCTTRLRLQLPGEPATDDIHVIPPLQLDQQRLKFSSDRVVAQTELRKKMGQLLYLNNLAKTQTCHDGKNPDPCPVCVKPLGVQWSVFTCGHCICCQCAWVLLRQSGIGPRNRNVHVKCPLCRVPTVAQEISYVSTTRSQGDQASNDITVKGSHSTKVEAVVRTLLAIKSADNTAKCLVFSTWQDVLSVIAKGLDENDINYRHITSGARQFQDNLQTFKQDPQLCVLLLPLKTGSNGLNLIEATHVLLVEPALNPAHELQAVGRVHRIGQTKPTHVYRFIIRGTVESRMYSLLQSKPTGCVRPGARDSENSSLTLGDLASLFTQEEDEDEELCMTGIYGSIGSEESPEQL</sequence>
<feature type="domain" description="Helicase C-terminal" evidence="8">
    <location>
        <begin position="1522"/>
        <end position="1681"/>
    </location>
</feature>
<dbReference type="Gene3D" id="3.40.50.300">
    <property type="entry name" value="P-loop containing nucleotide triphosphate hydrolases"/>
    <property type="match status" value="1"/>
</dbReference>
<dbReference type="Pfam" id="PF00176">
    <property type="entry name" value="SNF2-rel_dom"/>
    <property type="match status" value="1"/>
</dbReference>
<evidence type="ECO:0000256" key="6">
    <source>
        <dbReference type="SAM" id="MobiDB-lite"/>
    </source>
</evidence>
<dbReference type="InterPro" id="IPR027417">
    <property type="entry name" value="P-loop_NTPase"/>
</dbReference>
<dbReference type="Pfam" id="PF21324">
    <property type="entry name" value="SHPRH_helical-2nd"/>
    <property type="match status" value="1"/>
</dbReference>
<name>A0AAD9PYN0_ACRCE</name>
<dbReference type="GO" id="GO:0005524">
    <property type="term" value="F:ATP binding"/>
    <property type="evidence" value="ECO:0007669"/>
    <property type="project" value="InterPro"/>
</dbReference>
<comment type="caution">
    <text evidence="9">The sequence shown here is derived from an EMBL/GenBank/DDBJ whole genome shotgun (WGS) entry which is preliminary data.</text>
</comment>
<dbReference type="GO" id="GO:0000209">
    <property type="term" value="P:protein polyubiquitination"/>
    <property type="evidence" value="ECO:0007669"/>
    <property type="project" value="TreeGrafter"/>
</dbReference>
<dbReference type="PROSITE" id="PS00518">
    <property type="entry name" value="ZF_RING_1"/>
    <property type="match status" value="1"/>
</dbReference>
<evidence type="ECO:0000256" key="3">
    <source>
        <dbReference type="ARBA" id="ARBA00022801"/>
    </source>
</evidence>
<dbReference type="GO" id="GO:0006974">
    <property type="term" value="P:DNA damage response"/>
    <property type="evidence" value="ECO:0007669"/>
    <property type="project" value="TreeGrafter"/>
</dbReference>
<dbReference type="InterPro" id="IPR048686">
    <property type="entry name" value="SHPRH_helical_1st"/>
</dbReference>
<dbReference type="PROSITE" id="PS01359">
    <property type="entry name" value="ZF_PHD_1"/>
    <property type="match status" value="1"/>
</dbReference>
<dbReference type="Pfam" id="PF00271">
    <property type="entry name" value="Helicase_C"/>
    <property type="match status" value="1"/>
</dbReference>
<dbReference type="SMART" id="SM00487">
    <property type="entry name" value="DEXDc"/>
    <property type="match status" value="1"/>
</dbReference>
<dbReference type="InterPro" id="IPR014001">
    <property type="entry name" value="Helicase_ATP-bd"/>
</dbReference>
<keyword evidence="3" id="KW-0378">Hydrolase</keyword>
<dbReference type="PANTHER" id="PTHR45865">
    <property type="entry name" value="E3 UBIQUITIN-PROTEIN LIGASE SHPRH FAMILY MEMBER"/>
    <property type="match status" value="1"/>
</dbReference>
<dbReference type="SMART" id="SM00490">
    <property type="entry name" value="HELICc"/>
    <property type="match status" value="1"/>
</dbReference>
<feature type="domain" description="RING-type" evidence="7">
    <location>
        <begin position="1436"/>
        <end position="1485"/>
    </location>
</feature>
<dbReference type="Proteomes" id="UP001249851">
    <property type="component" value="Unassembled WGS sequence"/>
</dbReference>
<dbReference type="GO" id="GO:0005634">
    <property type="term" value="C:nucleus"/>
    <property type="evidence" value="ECO:0007669"/>
    <property type="project" value="TreeGrafter"/>
</dbReference>
<dbReference type="PANTHER" id="PTHR45865:SF1">
    <property type="entry name" value="E3 UBIQUITIN-PROTEIN LIGASE SHPRH"/>
    <property type="match status" value="1"/>
</dbReference>
<organism evidence="9 10">
    <name type="scientific">Acropora cervicornis</name>
    <name type="common">Staghorn coral</name>
    <dbReference type="NCBI Taxonomy" id="6130"/>
    <lineage>
        <taxon>Eukaryota</taxon>
        <taxon>Metazoa</taxon>
        <taxon>Cnidaria</taxon>
        <taxon>Anthozoa</taxon>
        <taxon>Hexacorallia</taxon>
        <taxon>Scleractinia</taxon>
        <taxon>Astrocoeniina</taxon>
        <taxon>Acroporidae</taxon>
        <taxon>Acropora</taxon>
    </lineage>
</organism>